<dbReference type="Proteomes" id="UP001596074">
    <property type="component" value="Unassembled WGS sequence"/>
</dbReference>
<sequence length="456" mass="48916">MKWRRRALSPAITVVLTAGTLVALQSPASANVLSLSNFQLRPNAYGTDLQDRADALPLVKATVTTIMGDLNRTRDDGPPVTVGGACKPEAVASGSSPAIQRSLCFTDDDNETTQWYPQGVTTVADMQADQEWGDGHQPVLVSWYDANDNADGMVKGVRVSFMNRTTGSYRHVLLVYPKQSAGITSYDAVRVSQDSTADGYTTSLHAGGIVWYGNYLFVADTARGFRVFDMRRVFDLGASENGTTSGDHLIGYQQGTYYGYGYRYVMPQIGSWTHTAATGTKCSDNVGAEDGSPNFSYTSLDRSGTDHLIAGEYCAGDEDTNGRVATWPMAGAFSGGELVMDPDYRWNADAAYTLPVSNVQGATRFNNRWYLSQSDGATRAGWLHTAVPNVQPPAVTGPLQTTGKKALPIGPEDLSHWPGGSETSPTLGAVWSVSEHPGSDANGTGEGRRMVYAVTP</sequence>
<keyword evidence="3" id="KW-1185">Reference proteome</keyword>
<name>A0ABW1A349_9ACTN</name>
<comment type="caution">
    <text evidence="2">The sequence shown here is derived from an EMBL/GenBank/DDBJ whole genome shotgun (WGS) entry which is preliminary data.</text>
</comment>
<keyword evidence="1" id="KW-0732">Signal</keyword>
<evidence type="ECO:0008006" key="4">
    <source>
        <dbReference type="Google" id="ProtNLM"/>
    </source>
</evidence>
<reference evidence="3" key="1">
    <citation type="journal article" date="2019" name="Int. J. Syst. Evol. Microbiol.">
        <title>The Global Catalogue of Microorganisms (GCM) 10K type strain sequencing project: providing services to taxonomists for standard genome sequencing and annotation.</title>
        <authorList>
            <consortium name="The Broad Institute Genomics Platform"/>
            <consortium name="The Broad Institute Genome Sequencing Center for Infectious Disease"/>
            <person name="Wu L."/>
            <person name="Ma J."/>
        </authorList>
    </citation>
    <scope>NUCLEOTIDE SEQUENCE [LARGE SCALE GENOMIC DNA]</scope>
    <source>
        <strain evidence="3">KCTC 42087</strain>
    </source>
</reference>
<protein>
    <recommendedName>
        <fullName evidence="4">Secreted protein</fullName>
    </recommendedName>
</protein>
<evidence type="ECO:0000256" key="1">
    <source>
        <dbReference type="SAM" id="SignalP"/>
    </source>
</evidence>
<organism evidence="2 3">
    <name type="scientific">Actinomadura rugatobispora</name>
    <dbReference type="NCBI Taxonomy" id="1994"/>
    <lineage>
        <taxon>Bacteria</taxon>
        <taxon>Bacillati</taxon>
        <taxon>Actinomycetota</taxon>
        <taxon>Actinomycetes</taxon>
        <taxon>Streptosporangiales</taxon>
        <taxon>Thermomonosporaceae</taxon>
        <taxon>Actinomadura</taxon>
    </lineage>
</organism>
<evidence type="ECO:0000313" key="3">
    <source>
        <dbReference type="Proteomes" id="UP001596074"/>
    </source>
</evidence>
<feature type="chain" id="PRO_5045535571" description="Secreted protein" evidence="1">
    <location>
        <begin position="31"/>
        <end position="456"/>
    </location>
</feature>
<feature type="signal peptide" evidence="1">
    <location>
        <begin position="1"/>
        <end position="30"/>
    </location>
</feature>
<gene>
    <name evidence="2" type="ORF">ACFPZN_28625</name>
</gene>
<accession>A0ABW1A349</accession>
<evidence type="ECO:0000313" key="2">
    <source>
        <dbReference type="EMBL" id="MFC5749606.1"/>
    </source>
</evidence>
<proteinExistence type="predicted"/>
<dbReference type="EMBL" id="JBHSON010000043">
    <property type="protein sequence ID" value="MFC5749606.1"/>
    <property type="molecule type" value="Genomic_DNA"/>
</dbReference>
<dbReference type="RefSeq" id="WP_378285334.1">
    <property type="nucleotide sequence ID" value="NZ_JBHSON010000043.1"/>
</dbReference>